<protein>
    <submittedName>
        <fullName evidence="6">Heme:hemopexin utilization protein A</fullName>
    </submittedName>
</protein>
<evidence type="ECO:0000256" key="2">
    <source>
        <dbReference type="ARBA" id="ARBA00022525"/>
    </source>
</evidence>
<evidence type="ECO:0000313" key="7">
    <source>
        <dbReference type="Proteomes" id="UP000076848"/>
    </source>
</evidence>
<evidence type="ECO:0000256" key="1">
    <source>
        <dbReference type="ARBA" id="ARBA00004613"/>
    </source>
</evidence>
<dbReference type="PANTHER" id="PTHR12338:SF8">
    <property type="entry name" value="HEME_HEMOPEXIN-BINDING PROTEIN"/>
    <property type="match status" value="1"/>
</dbReference>
<proteinExistence type="predicted"/>
<dbReference type="Gene3D" id="2.160.20.10">
    <property type="entry name" value="Single-stranded right-handed beta-helix, Pectin lyase-like"/>
    <property type="match status" value="1"/>
</dbReference>
<dbReference type="InterPro" id="IPR008638">
    <property type="entry name" value="FhaB/CdiA-like_TPS"/>
</dbReference>
<keyword evidence="3" id="KW-0732">Signal</keyword>
<organism evidence="6 7">
    <name type="scientific">Bordetella ansorpii</name>
    <dbReference type="NCBI Taxonomy" id="288768"/>
    <lineage>
        <taxon>Bacteria</taxon>
        <taxon>Pseudomonadati</taxon>
        <taxon>Pseudomonadota</taxon>
        <taxon>Betaproteobacteria</taxon>
        <taxon>Burkholderiales</taxon>
        <taxon>Alcaligenaceae</taxon>
        <taxon>Bordetella</taxon>
    </lineage>
</organism>
<dbReference type="Pfam" id="PF05860">
    <property type="entry name" value="TPS"/>
    <property type="match status" value="1"/>
</dbReference>
<comment type="subcellular location">
    <subcellularLocation>
        <location evidence="1">Secreted</location>
    </subcellularLocation>
</comment>
<dbReference type="GO" id="GO:0005576">
    <property type="term" value="C:extracellular region"/>
    <property type="evidence" value="ECO:0007669"/>
    <property type="project" value="UniProtKB-SubCell"/>
</dbReference>
<dbReference type="Pfam" id="PF12545">
    <property type="entry name" value="DUF3739"/>
    <property type="match status" value="1"/>
</dbReference>
<dbReference type="InterPro" id="IPR012334">
    <property type="entry name" value="Pectin_lyas_fold"/>
</dbReference>
<dbReference type="EMBL" id="FKIF01000010">
    <property type="protein sequence ID" value="SAI74668.1"/>
    <property type="molecule type" value="Genomic_DNA"/>
</dbReference>
<gene>
    <name evidence="6" type="primary">hxuA_11</name>
    <name evidence="6" type="ORF">SAMEA3906486_05385</name>
</gene>
<dbReference type="OrthoDB" id="8672993at2"/>
<dbReference type="SMART" id="SM00912">
    <property type="entry name" value="Haemagg_act"/>
    <property type="match status" value="1"/>
</dbReference>
<dbReference type="InterPro" id="IPR021026">
    <property type="entry name" value="Filamn_hemagglutn_DUF3739"/>
</dbReference>
<dbReference type="SUPFAM" id="SSF51126">
    <property type="entry name" value="Pectin lyase-like"/>
    <property type="match status" value="1"/>
</dbReference>
<sequence length="4561" mass="468405">MSCVWKIVPLRIRLNMSVSPLQSTRPTAPRSRRDARMPRLKRTPIAHAVALLALAGSVAWHDAAHSQAWFAASGASKGAAFGAEARARAQGVGVNSAGGAAAQQAAARRQLNRSIDNLSIAAQAIAAQQAAQAAARDAALAAGGVPDGLAEGGLKVDSNALTAGWRNARAPVQSTQANGGKTVTIEQTGAKAILNWETFNVGRNTTVDFKQQSSWAVLNRVNDPRARPSQIQGRIDGDGTVMVVNRNGVVFSGSSQVNVRNLAAAAVDMADAQFDKGLYGDILGGGQVPTFANDLVAGASGFTYGNATADVRVEPGASLRTRAPGSVTEGGGYVLLAGREVLNQGLIETPAGQAVLAAGDAFAIRKGQGSDGNLASTTRGNEITALRNAGGAAGLVRNTGMIVSPTGDISLTGRDVRQEGVAVATTSVNARGTIHLSADRIAGVGKVTLASGGVTSILLDESPATALDAQRDALLRQQGASVARRDQSLVEIGASDIGFEGGSLTLATGGQIFADATRRTDVAEGARIDVSGAVGVQVAMAANNVQINVQGNEQRDAPINRDGDNLRNSDIWIDRRQLVHVPAGTNGYEGERWYTAGGLLEVSGYLGISGHSIGEWAAQGGTVQFSGGEVVTQRGSSINLAGGTLDVQGGRLNLTWLRGADGRLYEASTAPGDLLYRGLYQGYEDHSERWDATTYWRNPLIGPDSRYEQGYTVGRDAGRLVVATRTARLQGEVDASVFQGQRQTQRRDAALDGYDQLQGAVPRRAELVVGAYLPVYDKNSGALGYVPEAVAGEVAFVQDDEQAPLDAGQLQLDAAWLNALRLGGLQVYAKGSVQVDAPLSVDRGGEVGLHALRLEVNRDITARGGSIVLGDQVRRFVDGKWQDDVVSRLTDYAPGVVLGEGATLDVRGLWTNLRLDASQSRDLGHADGGSVSLLSTGGVTLQAGSLIDASSGAVLRRDGSLAGGKGGDITLRANIFETRGDGTGQLVLNGELRGHGVRGGGALRLDSGGGAVIGSAPVGDVLAAGQPAAISLIVREAFDLPAGTVLTGDFSYNVDTLKPGSALDVLPDFSQARPYTLAADWVVPSMADWWDAMSVRTLDGGYYSSGSVVPRGAVLVSVSAASTRFAPGTLVAADAFPGGMPIKTQTRTVAAGTPFSEAVTVPAGRRLQPGTQMPVDVAVHPLLKLDAGLFRTGFASYDVRAHQGVYIAADGQVEAVMPVLRADLAAARTAASGADPGSVLRPVLLPLWQQNAESGLLTQRAGASLALTAGATPYRGALRMEQGASLTVDPGSAIVLTGNGQITLDGELTAHGGRIAVLPGSLGVGVDVGDPLEGPLVGVSAQSLWIGEHARLDASGLAQVAIGVTGRRYGIVQDGGRIELGTTLDLETDKAVTANGFLVVRPGARLDASGAAAVLDMPGRAAVDVAGAGGAIVLGASNGLYIDGSLNARAGGAGAAAGILSLALETPVLGPVARFTYLGEEVPDALRVPRELVLEQVYAGSGLAADAQPGRFDAGLAYGHARYGVDAIHAGGFGTVSLYVNGLLGFAGDVDLRLPQALYLTVSAMGLAEEAPSGSQVRLAAPYVRLTGSGARQGDGYLMPNPVFGSRNASAGVGTLGVAKVAAGSSLQLLGDHLDLVGQSGLGARGEIIHNSGTPLAVLRDAFDDVLLSSTGDLRLLGATFYSPGDLVLRARQIYGNGTVVAGRRGDSMAPGVVNVDLDPARSLSIERVGDTLPAMPYSVFGQMQFSAYTVNQGGVLRAPLGSITLGGDNADSMARHVNLLPGSVTSVSAAGLTMPYGGTVDGLTYAYDGVDVVYQGVGGEPAVVFKSAAVHAQEGALIDLSGGGTLTGAAFLTGRGGSTDARLYPLVQADAKGGGFNLPSLSTNPVYAIVPGVQAGYAPVAAEQGAGDPALGRQVTIEAGVPGLPAGTYTLLPSTYALLPGAFRVEFNGSAQVAPQARAYRMRNGSWSATAQLSTINTSVRQALPTQVILTAADTLRRYSQYNETSYAAFAVAQAAREGVPRPLLERDAKALLLGLQAPSYARIEPLAALEFAATLDGRPAEGGRGSVAYVLGTSHYEVLADGAAPTQGFDGVSVHGRDLNALGVSRLVIGGRLASTYTNARTGSTQLANVIAPAQVNAGTITLRSGASLRAGEVFLMTNDIMGGITLERGAQISTLGQGAAYYDANQGYIYQPGATSILALSNGLLDMLPPSVAKERVGAGSIEIGLCAADAACTGTTRLYSEGTITAVTDNRFVLGDAVRYGTRNLILAVGGVNVGSDAVLADAATRGLLPAGMSLSQAVLDRLLQGDTGAGAPALENLVLAVRESVNFYDSVRLSTLDAATGRSALQRLVLTTPAIYGMGGPDAVALIETDTLVWNGATTAPGGIVAGGPGTGAGTLRVDARQIEFGYGPKTQSDSVRSHARLALGFAAVDLDASERITANHSGSLAVYQSRSEWDETINGYTYQGGALNLRTPLLTGQAGSVNRLTAGGDIRVVMPQGAIAPSVSNASLTGALGAEISLDSRFGALVLDSAVLLPSGKLTLAAQDTVTLADNAQLDLAGRRIDFYDVSKYSWGGDVALDSRAGGIVQSAASRIDLSAQFNRAGKLGAYAPQGVVELAGALMGGSSGYYDAGGTLVPFAAGAIDIHASQIAGFADLNQRLTGSGVTGGRSFRIGQGDLTVGGEVKAREVNIALDQGHLTVAGRIDASGEQAGSIRLAAGNGVTLAGGAVLDASASVLRVDSYGQPIEAPNRAVIEIDAGQGVLTLASGTRMNLAVSGASARYGTVSLNAPRVGDDDVGIEARGAITIDGARSITVNAFVTDDTARVGDDRTADGKTYQVIDKSYLDGLHGGNLEFIGKALANGDLMNNRLAGLRAYADQFHLRPGVQIVSNAARNPDGNLHIEGDIDLSGYRYASVNPHTRMTAAVGSGEAGALVFRAQGDLAVYGSLSDGFDGARVISTIDEQGWILTAGHHPYAGDVVVPHGGLVTLAEGTFFQSGKVLNYDLPMQPMSLAAGTLLPATAELAQPLTLAAGTVLGGAVYGADGALLFGEGAVLATPLDLPQGAKLGAGLRLPVQAHIAAMTWPAGVALPFPVGYVKDPSVLPFGDTVNGVQLARALPLSRGAVIPSETYVLLPDGALTVDLRPRDASGSQGRNLAVAPMLPSGSQSWDLTLVGGADLAAADRLAVARPAAGHAQAGRVLLSDNHFGMGMTFIDIPGTGTPPVYRFSDDFDPSGFEWIGIPFLMVPGAEITEEQVLTLYDYLGGSPLELNNLGLGHAVDMASPGTPADQEVVPAPLREQLFSVVRTGTGDLRMVSGGDIVMGSLYGVYTAGTQSASLAASGGADPYDLPRGVSPSLITDGEGYTPPVLGREAGDFENLVNGGAHSVYHAWYPESGGNLLVRAGGSIMGDAMGPTRPRQEPLGMAVLTLSTSDSLGNWLWRQGSGSVQTGQNGIPTAWWINFGTYVDPAIGLNNLEGFIYQPRLIGFTGFGTLGGGNFVLEAGQSAGMLQSRGDWGGYYTLRSQGLNLAVASTGRVTASGELVQTGGGDLDIRIGGGLNPDPATRSFSGSSFGNQITNLDSGTVQHLELNGTFTNLRGALRLQAGSVGGVELRYGAQDPQESRPLEAYTASSALTSGGPVLMLGDAGARLEARGDLVLAGVGDPGRVEQRTAGTPYFANGESHASGGWSWFSLWTPSTAVDLLAAGGNLTPTLGPADADVDGNLRATDRNFVYPSVLRAAAASGSIYYGSGDAAGVGVVLAPSPVDPNYQSSGTGQLELLAAGSLYAGGKPFSVSSADPAALPDPFDPGFIGEYTVPGGGRRVVHNVSADAVAPAALVGTTGSGVPFPLFSFAAPTASGHVVQGLPPARYYAVEGDLVGLRLGSIVYRGNIAGQPGDYSTWYEGGGPVAIRAGRDIVNSGTALGTFDFASGGAGGLGWTTIPLNPLVPLAIGGGTSRGNLIVHASADDVSVVQADRDIRYSTFYIAGPGLLDISAGRDVYMADKGELRSLGPVVNVSPNDRGSGATIAVAAGVGAQGPDWAGFAARYLDPARQADPSAPFADQPGRALTIYDGELTLEQWLAREFGYDQDRDQATPQAYLQAKQAELDAGHARAVAAGGTASSRSLTREYRLESQLHLVNWLQERFGGANRLGLHFEPGTTDARAFFAALPAEQRSAFLRGIYYAELRLGGREYNDEASRRFGSYLRGREAIATLFPGQDYAGNLTMFSNARYYDRFVDPVITNRPQTGVTYLREDEWIAAGSPPETPFYKVLDAGIHTDFGGGISILAPGGRALVGVDGGFTPGEGSGVLTQGEGDIGIYSRDSILLGQSRIFTTFGGNVLAWSAQGDINAGRGAKTTVVYTPQRRVYDDLGNVALSPNTPNTGAGIATLNPIPEVPPGDVDLIAPLGTIDAGEAGIRVSGNVNIAALHVVNAANIQVQGESQGIPVMAAVNVGALSNASAAATSAATSAQDAVARSRAAAQKALPSIISVQVLGFGSERAAPAAPRQSDPSGAAAPAQPAGYSAQSMLQMVGRGEKLTPAQLARLSAEERRKFGL</sequence>
<dbReference type="Proteomes" id="UP000076848">
    <property type="component" value="Unassembled WGS sequence"/>
</dbReference>
<evidence type="ECO:0000313" key="6">
    <source>
        <dbReference type="EMBL" id="SAI74668.1"/>
    </source>
</evidence>
<evidence type="ECO:0000259" key="5">
    <source>
        <dbReference type="SMART" id="SM00912"/>
    </source>
</evidence>
<dbReference type="InterPro" id="IPR050909">
    <property type="entry name" value="Bact_Autotransporter_VF"/>
</dbReference>
<dbReference type="STRING" id="288768.SAMEA3906486_05385"/>
<feature type="compositionally biased region" description="Low complexity" evidence="4">
    <location>
        <begin position="4513"/>
        <end position="4527"/>
    </location>
</feature>
<feature type="region of interest" description="Disordered" evidence="4">
    <location>
        <begin position="4507"/>
        <end position="4527"/>
    </location>
</feature>
<evidence type="ECO:0000256" key="4">
    <source>
        <dbReference type="SAM" id="MobiDB-lite"/>
    </source>
</evidence>
<name>A0A157SW19_9BORD</name>
<accession>A0A157SW19</accession>
<dbReference type="PANTHER" id="PTHR12338">
    <property type="entry name" value="AUTOTRANSPORTER"/>
    <property type="match status" value="1"/>
</dbReference>
<evidence type="ECO:0000256" key="3">
    <source>
        <dbReference type="ARBA" id="ARBA00022729"/>
    </source>
</evidence>
<feature type="domain" description="Filamentous haemagglutinin FhaB/tRNA nuclease CdiA-like TPS" evidence="5">
    <location>
        <begin position="158"/>
        <end position="273"/>
    </location>
</feature>
<dbReference type="NCBIfam" id="TIGR01901">
    <property type="entry name" value="adhes_NPXG"/>
    <property type="match status" value="1"/>
</dbReference>
<dbReference type="InterPro" id="IPR011050">
    <property type="entry name" value="Pectin_lyase_fold/virulence"/>
</dbReference>
<reference evidence="6 7" key="1">
    <citation type="submission" date="2016-04" db="EMBL/GenBank/DDBJ databases">
        <authorList>
            <consortium name="Pathogen Informatics"/>
        </authorList>
    </citation>
    <scope>NUCLEOTIDE SEQUENCE [LARGE SCALE GENOMIC DNA]</scope>
    <source>
        <strain evidence="6 7">H050680373</strain>
    </source>
</reference>
<keyword evidence="7" id="KW-1185">Reference proteome</keyword>
<keyword evidence="2" id="KW-0964">Secreted</keyword>